<organism evidence="1 3">
    <name type="scientific">Paramecium pentaurelia</name>
    <dbReference type="NCBI Taxonomy" id="43138"/>
    <lineage>
        <taxon>Eukaryota</taxon>
        <taxon>Sar</taxon>
        <taxon>Alveolata</taxon>
        <taxon>Ciliophora</taxon>
        <taxon>Intramacronucleata</taxon>
        <taxon>Oligohymenophorea</taxon>
        <taxon>Peniculida</taxon>
        <taxon>Parameciidae</taxon>
        <taxon>Paramecium</taxon>
    </lineage>
</organism>
<proteinExistence type="predicted"/>
<keyword evidence="3" id="KW-1185">Reference proteome</keyword>
<dbReference type="EMBL" id="CAJJDO010000141">
    <property type="protein sequence ID" value="CAD8205535.1"/>
    <property type="molecule type" value="Genomic_DNA"/>
</dbReference>
<evidence type="ECO:0000313" key="3">
    <source>
        <dbReference type="Proteomes" id="UP000689195"/>
    </source>
</evidence>
<evidence type="ECO:0000313" key="1">
    <source>
        <dbReference type="EMBL" id="CAD8205531.1"/>
    </source>
</evidence>
<gene>
    <name evidence="1" type="ORF">PPENT_87.1.T1410006</name>
    <name evidence="2" type="ORF">PPENT_87.1.T1410008</name>
</gene>
<evidence type="ECO:0000313" key="2">
    <source>
        <dbReference type="EMBL" id="CAD8205535.1"/>
    </source>
</evidence>
<dbReference type="Proteomes" id="UP000689195">
    <property type="component" value="Unassembled WGS sequence"/>
</dbReference>
<comment type="caution">
    <text evidence="1">The sequence shown here is derived from an EMBL/GenBank/DDBJ whole genome shotgun (WGS) entry which is preliminary data.</text>
</comment>
<sequence length="108" mass="12962">MNTWLCKVALQKIMSLIRRPYFGINLLESHQFERLFCSCMPSKMQNDKINTIWDNFFEDDIDNQIAPLKKQNVLFYFYWDGLSFVNNKSTIYSCYANCELCKNEDYLK</sequence>
<reference evidence="1" key="1">
    <citation type="submission" date="2021-01" db="EMBL/GenBank/DDBJ databases">
        <authorList>
            <consortium name="Genoscope - CEA"/>
            <person name="William W."/>
        </authorList>
    </citation>
    <scope>NUCLEOTIDE SEQUENCE</scope>
</reference>
<accession>A0A8S1XVR1</accession>
<name>A0A8S1XVR1_9CILI</name>
<dbReference type="EMBL" id="CAJJDO010000141">
    <property type="protein sequence ID" value="CAD8205531.1"/>
    <property type="molecule type" value="Genomic_DNA"/>
</dbReference>
<dbReference type="AlphaFoldDB" id="A0A8S1XVR1"/>
<protein>
    <submittedName>
        <fullName evidence="1">Uncharacterized protein</fullName>
    </submittedName>
</protein>